<evidence type="ECO:0000256" key="4">
    <source>
        <dbReference type="ARBA" id="ARBA00022457"/>
    </source>
</evidence>
<evidence type="ECO:0000313" key="19">
    <source>
        <dbReference type="Proteomes" id="UP000295221"/>
    </source>
</evidence>
<dbReference type="InterPro" id="IPR050116">
    <property type="entry name" value="DNA_polymerase-Y"/>
</dbReference>
<dbReference type="InterPro" id="IPR001126">
    <property type="entry name" value="UmuC"/>
</dbReference>
<dbReference type="InterPro" id="IPR022880">
    <property type="entry name" value="DNApol_IV"/>
</dbReference>
<evidence type="ECO:0000256" key="9">
    <source>
        <dbReference type="ARBA" id="ARBA00022723"/>
    </source>
</evidence>
<dbReference type="Gene3D" id="1.10.150.20">
    <property type="entry name" value="5' to 3' exonuclease, C-terminal subdomain"/>
    <property type="match status" value="1"/>
</dbReference>
<organism evidence="18 19">
    <name type="scientific">Natronoflexus pectinivorans</name>
    <dbReference type="NCBI Taxonomy" id="682526"/>
    <lineage>
        <taxon>Bacteria</taxon>
        <taxon>Pseudomonadati</taxon>
        <taxon>Bacteroidota</taxon>
        <taxon>Bacteroidia</taxon>
        <taxon>Marinilabiliales</taxon>
        <taxon>Marinilabiliaceae</taxon>
        <taxon>Natronoflexus</taxon>
    </lineage>
</organism>
<keyword evidence="8 16" id="KW-0235">DNA replication</keyword>
<comment type="caution">
    <text evidence="18">The sequence shown here is derived from an EMBL/GenBank/DDBJ whole genome shotgun (WGS) entry which is preliminary data.</text>
</comment>
<dbReference type="RefSeq" id="WP_132435425.1">
    <property type="nucleotide sequence ID" value="NZ_SLWK01000020.1"/>
</dbReference>
<comment type="function">
    <text evidence="16">Poorly processive, error-prone DNA polymerase involved in untargeted mutagenesis. Copies undamaged DNA at stalled replication forks, which arise in vivo from mismatched or misaligned primer ends. These misaligned primers can be extended by PolIV. Exhibits no 3'-5' exonuclease (proofreading) activity. May be involved in translesional synthesis, in conjunction with the beta clamp from PolIII.</text>
</comment>
<feature type="binding site" evidence="16">
    <location>
        <position position="112"/>
    </location>
    <ligand>
        <name>Mg(2+)</name>
        <dbReference type="ChEBI" id="CHEBI:18420"/>
    </ligand>
</feature>
<evidence type="ECO:0000256" key="7">
    <source>
        <dbReference type="ARBA" id="ARBA00022695"/>
    </source>
</evidence>
<evidence type="ECO:0000256" key="5">
    <source>
        <dbReference type="ARBA" id="ARBA00022490"/>
    </source>
</evidence>
<dbReference type="GO" id="GO:0006261">
    <property type="term" value="P:DNA-templated DNA replication"/>
    <property type="evidence" value="ECO:0007669"/>
    <property type="project" value="UniProtKB-UniRule"/>
</dbReference>
<gene>
    <name evidence="16" type="primary">dinB</name>
    <name evidence="18" type="ORF">EV194_1204</name>
</gene>
<sequence>MISDSNYQFDNRHIVHIDLDTFFVSVERLQNSALNGVPVIIGGLSDRGVVAGCSYEARRFGVHSAMPMRMARQLCPQAVFIRGDMDTYSRFSNLVTEVIADRVPLYEKASIDEHYLDLTGMDRYFGCYKFTHELRETIIRETGLPISFGLSVNKTVSKIATGEAKKGTSRELYVEAPRVKPFLNPLSISKIPMLGPKTYRLLRSMGVDKIETLSLVPPEMMERVLGKNGTVLWQKANGIDPSPVERYYERKSIGTEQTFETDTTDFRFLNDWLLKMVEKLAFELRVRNKLTACVTVKIRYADFDTHTIQKRIPYTSFDHVLMREARELLQRLYKRRVLVRLLGVRFTHLVSGSQQLNLFEDTPEQVNLYLAMDRIRKRFGTDAVGRGMFFKV</sequence>
<dbReference type="SUPFAM" id="SSF100879">
    <property type="entry name" value="Lesion bypass DNA polymerase (Y-family), little finger domain"/>
    <property type="match status" value="1"/>
</dbReference>
<dbReference type="EMBL" id="SLWK01000020">
    <property type="protein sequence ID" value="TCO03627.1"/>
    <property type="molecule type" value="Genomic_DNA"/>
</dbReference>
<dbReference type="GO" id="GO:0009432">
    <property type="term" value="P:SOS response"/>
    <property type="evidence" value="ECO:0007669"/>
    <property type="project" value="TreeGrafter"/>
</dbReference>
<protein>
    <recommendedName>
        <fullName evidence="16">DNA polymerase IV</fullName>
        <shortName evidence="16">Pol IV</shortName>
        <ecNumber evidence="16">2.7.7.7</ecNumber>
    </recommendedName>
</protein>
<dbReference type="Gene3D" id="3.30.70.270">
    <property type="match status" value="1"/>
</dbReference>
<dbReference type="OrthoDB" id="9808813at2"/>
<accession>A0A4R2G759</accession>
<dbReference type="HAMAP" id="MF_01113">
    <property type="entry name" value="DNApol_IV"/>
    <property type="match status" value="1"/>
</dbReference>
<dbReference type="Pfam" id="PF11799">
    <property type="entry name" value="IMS_C"/>
    <property type="match status" value="1"/>
</dbReference>
<evidence type="ECO:0000256" key="11">
    <source>
        <dbReference type="ARBA" id="ARBA00022842"/>
    </source>
</evidence>
<feature type="domain" description="UmuC" evidence="17">
    <location>
        <begin position="14"/>
        <end position="195"/>
    </location>
</feature>
<evidence type="ECO:0000256" key="8">
    <source>
        <dbReference type="ARBA" id="ARBA00022705"/>
    </source>
</evidence>
<comment type="cofactor">
    <cofactor evidence="16">
        <name>Mg(2+)</name>
        <dbReference type="ChEBI" id="CHEBI:18420"/>
    </cofactor>
    <text evidence="16">Binds 2 magnesium ions per subunit.</text>
</comment>
<keyword evidence="6 16" id="KW-0808">Transferase</keyword>
<comment type="similarity">
    <text evidence="2 16">Belongs to the DNA polymerase type-Y family.</text>
</comment>
<dbReference type="GO" id="GO:0006281">
    <property type="term" value="P:DNA repair"/>
    <property type="evidence" value="ECO:0007669"/>
    <property type="project" value="UniProtKB-UniRule"/>
</dbReference>
<dbReference type="FunFam" id="3.40.1170.60:FF:000001">
    <property type="entry name" value="DNA polymerase IV"/>
    <property type="match status" value="1"/>
</dbReference>
<proteinExistence type="inferred from homology"/>
<dbReference type="NCBIfam" id="NF002677">
    <property type="entry name" value="PRK02406.1"/>
    <property type="match status" value="1"/>
</dbReference>
<evidence type="ECO:0000256" key="6">
    <source>
        <dbReference type="ARBA" id="ARBA00022679"/>
    </source>
</evidence>
<keyword evidence="14 16" id="KW-0234">DNA repair</keyword>
<keyword evidence="5 16" id="KW-0963">Cytoplasm</keyword>
<evidence type="ECO:0000256" key="15">
    <source>
        <dbReference type="ARBA" id="ARBA00049244"/>
    </source>
</evidence>
<keyword evidence="7 16" id="KW-0548">Nucleotidyltransferase</keyword>
<dbReference type="PANTHER" id="PTHR11076:SF33">
    <property type="entry name" value="DNA POLYMERASE KAPPA"/>
    <property type="match status" value="1"/>
</dbReference>
<dbReference type="GO" id="GO:0003887">
    <property type="term" value="F:DNA-directed DNA polymerase activity"/>
    <property type="evidence" value="ECO:0007669"/>
    <property type="project" value="UniProtKB-UniRule"/>
</dbReference>
<dbReference type="InterPro" id="IPR036775">
    <property type="entry name" value="DNA_pol_Y-fam_lit_finger_sf"/>
</dbReference>
<reference evidence="18 19" key="1">
    <citation type="submission" date="2019-03" db="EMBL/GenBank/DDBJ databases">
        <title>Genomic Encyclopedia of Type Strains, Phase IV (KMG-IV): sequencing the most valuable type-strain genomes for metagenomic binning, comparative biology and taxonomic classification.</title>
        <authorList>
            <person name="Goeker M."/>
        </authorList>
    </citation>
    <scope>NUCLEOTIDE SEQUENCE [LARGE SCALE GENOMIC DNA]</scope>
    <source>
        <strain evidence="18 19">DSM 24179</strain>
    </source>
</reference>
<dbReference type="Gene3D" id="3.40.1170.60">
    <property type="match status" value="1"/>
</dbReference>
<keyword evidence="19" id="KW-1185">Reference proteome</keyword>
<comment type="subunit">
    <text evidence="3 16">Monomer.</text>
</comment>
<evidence type="ECO:0000256" key="2">
    <source>
        <dbReference type="ARBA" id="ARBA00010945"/>
    </source>
</evidence>
<dbReference type="AlphaFoldDB" id="A0A4R2G759"/>
<keyword evidence="11 16" id="KW-0460">Magnesium</keyword>
<dbReference type="Pfam" id="PF00817">
    <property type="entry name" value="IMS"/>
    <property type="match status" value="1"/>
</dbReference>
<keyword evidence="9 16" id="KW-0479">Metal-binding</keyword>
<dbReference type="FunFam" id="3.30.1490.100:FF:000004">
    <property type="entry name" value="DNA polymerase IV"/>
    <property type="match status" value="1"/>
</dbReference>
<dbReference type="EC" id="2.7.7.7" evidence="16"/>
<evidence type="ECO:0000256" key="16">
    <source>
        <dbReference type="HAMAP-Rule" id="MF_01113"/>
    </source>
</evidence>
<name>A0A4R2G759_9BACT</name>
<feature type="binding site" evidence="16">
    <location>
        <position position="18"/>
    </location>
    <ligand>
        <name>Mg(2+)</name>
        <dbReference type="ChEBI" id="CHEBI:18420"/>
    </ligand>
</feature>
<evidence type="ECO:0000256" key="10">
    <source>
        <dbReference type="ARBA" id="ARBA00022763"/>
    </source>
</evidence>
<keyword evidence="4 16" id="KW-0515">Mutator protein</keyword>
<evidence type="ECO:0000256" key="3">
    <source>
        <dbReference type="ARBA" id="ARBA00011245"/>
    </source>
</evidence>
<dbReference type="Gene3D" id="3.30.1490.100">
    <property type="entry name" value="DNA polymerase, Y-family, little finger domain"/>
    <property type="match status" value="1"/>
</dbReference>
<keyword evidence="13 16" id="KW-0238">DNA-binding</keyword>
<comment type="catalytic activity">
    <reaction evidence="15 16">
        <text>DNA(n) + a 2'-deoxyribonucleoside 5'-triphosphate = DNA(n+1) + diphosphate</text>
        <dbReference type="Rhea" id="RHEA:22508"/>
        <dbReference type="Rhea" id="RHEA-COMP:17339"/>
        <dbReference type="Rhea" id="RHEA-COMP:17340"/>
        <dbReference type="ChEBI" id="CHEBI:33019"/>
        <dbReference type="ChEBI" id="CHEBI:61560"/>
        <dbReference type="ChEBI" id="CHEBI:173112"/>
        <dbReference type="EC" id="2.7.7.7"/>
    </reaction>
</comment>
<evidence type="ECO:0000256" key="1">
    <source>
        <dbReference type="ARBA" id="ARBA00004496"/>
    </source>
</evidence>
<dbReference type="CDD" id="cd03586">
    <property type="entry name" value="PolY_Pol_IV_kappa"/>
    <property type="match status" value="1"/>
</dbReference>
<dbReference type="Proteomes" id="UP000295221">
    <property type="component" value="Unassembled WGS sequence"/>
</dbReference>
<dbReference type="PROSITE" id="PS50173">
    <property type="entry name" value="UMUC"/>
    <property type="match status" value="1"/>
</dbReference>
<evidence type="ECO:0000256" key="12">
    <source>
        <dbReference type="ARBA" id="ARBA00022932"/>
    </source>
</evidence>
<dbReference type="InterPro" id="IPR043502">
    <property type="entry name" value="DNA/RNA_pol_sf"/>
</dbReference>
<dbReference type="SUPFAM" id="SSF56672">
    <property type="entry name" value="DNA/RNA polymerases"/>
    <property type="match status" value="1"/>
</dbReference>
<dbReference type="InterPro" id="IPR043128">
    <property type="entry name" value="Rev_trsase/Diguanyl_cyclase"/>
</dbReference>
<evidence type="ECO:0000313" key="18">
    <source>
        <dbReference type="EMBL" id="TCO03627.1"/>
    </source>
</evidence>
<evidence type="ECO:0000256" key="14">
    <source>
        <dbReference type="ARBA" id="ARBA00023204"/>
    </source>
</evidence>
<keyword evidence="12 16" id="KW-0239">DNA-directed DNA polymerase</keyword>
<evidence type="ECO:0000256" key="13">
    <source>
        <dbReference type="ARBA" id="ARBA00023125"/>
    </source>
</evidence>
<dbReference type="InterPro" id="IPR017961">
    <property type="entry name" value="DNA_pol_Y-fam_little_finger"/>
</dbReference>
<dbReference type="GO" id="GO:0042276">
    <property type="term" value="P:error-prone translesion synthesis"/>
    <property type="evidence" value="ECO:0007669"/>
    <property type="project" value="TreeGrafter"/>
</dbReference>
<dbReference type="GO" id="GO:0005829">
    <property type="term" value="C:cytosol"/>
    <property type="evidence" value="ECO:0007669"/>
    <property type="project" value="TreeGrafter"/>
</dbReference>
<dbReference type="PANTHER" id="PTHR11076">
    <property type="entry name" value="DNA REPAIR POLYMERASE UMUC / TRANSFERASE FAMILY MEMBER"/>
    <property type="match status" value="1"/>
</dbReference>
<feature type="active site" evidence="16">
    <location>
        <position position="113"/>
    </location>
</feature>
<comment type="subcellular location">
    <subcellularLocation>
        <location evidence="1 16">Cytoplasm</location>
    </subcellularLocation>
</comment>
<dbReference type="GO" id="GO:0000287">
    <property type="term" value="F:magnesium ion binding"/>
    <property type="evidence" value="ECO:0007669"/>
    <property type="project" value="UniProtKB-UniRule"/>
</dbReference>
<keyword evidence="10 16" id="KW-0227">DNA damage</keyword>
<feature type="site" description="Substrate discrimination" evidence="16">
    <location>
        <position position="23"/>
    </location>
</feature>
<evidence type="ECO:0000259" key="17">
    <source>
        <dbReference type="PROSITE" id="PS50173"/>
    </source>
</evidence>
<dbReference type="GO" id="GO:0003684">
    <property type="term" value="F:damaged DNA binding"/>
    <property type="evidence" value="ECO:0007669"/>
    <property type="project" value="InterPro"/>
</dbReference>